<evidence type="ECO:0000256" key="3">
    <source>
        <dbReference type="ARBA" id="ARBA00022989"/>
    </source>
</evidence>
<gene>
    <name evidence="6" type="ORF">DIS24_g10607</name>
</gene>
<evidence type="ECO:0000256" key="1">
    <source>
        <dbReference type="ARBA" id="ARBA00004141"/>
    </source>
</evidence>
<dbReference type="InterPro" id="IPR007568">
    <property type="entry name" value="RTA1"/>
</dbReference>
<protein>
    <recommendedName>
        <fullName evidence="8">Protein RTA1</fullName>
    </recommendedName>
</protein>
<dbReference type="GO" id="GO:0016020">
    <property type="term" value="C:membrane"/>
    <property type="evidence" value="ECO:0007669"/>
    <property type="project" value="UniProtKB-SubCell"/>
</dbReference>
<comment type="caution">
    <text evidence="6">The sequence shown here is derived from an EMBL/GenBank/DDBJ whole genome shotgun (WGS) entry which is preliminary data.</text>
</comment>
<accession>A0AA40CHE4</accession>
<evidence type="ECO:0000256" key="5">
    <source>
        <dbReference type="SAM" id="Phobius"/>
    </source>
</evidence>
<proteinExistence type="predicted"/>
<evidence type="ECO:0000256" key="4">
    <source>
        <dbReference type="ARBA" id="ARBA00023136"/>
    </source>
</evidence>
<organism evidence="6 7">
    <name type="scientific">Lasiodiplodia hormozganensis</name>
    <dbReference type="NCBI Taxonomy" id="869390"/>
    <lineage>
        <taxon>Eukaryota</taxon>
        <taxon>Fungi</taxon>
        <taxon>Dikarya</taxon>
        <taxon>Ascomycota</taxon>
        <taxon>Pezizomycotina</taxon>
        <taxon>Dothideomycetes</taxon>
        <taxon>Dothideomycetes incertae sedis</taxon>
        <taxon>Botryosphaeriales</taxon>
        <taxon>Botryosphaeriaceae</taxon>
        <taxon>Lasiodiplodia</taxon>
    </lineage>
</organism>
<dbReference type="PANTHER" id="PTHR31465:SF35">
    <property type="entry name" value="RTA1 DOMAIN PROTEIN-RELATED"/>
    <property type="match status" value="1"/>
</dbReference>
<feature type="transmembrane region" description="Helical" evidence="5">
    <location>
        <begin position="140"/>
        <end position="159"/>
    </location>
</feature>
<keyword evidence="2 5" id="KW-0812">Transmembrane</keyword>
<dbReference type="Proteomes" id="UP001175001">
    <property type="component" value="Unassembled WGS sequence"/>
</dbReference>
<dbReference type="EMBL" id="JAUJDW010000119">
    <property type="protein sequence ID" value="KAK0637643.1"/>
    <property type="molecule type" value="Genomic_DNA"/>
</dbReference>
<keyword evidence="7" id="KW-1185">Reference proteome</keyword>
<keyword evidence="4 5" id="KW-0472">Membrane</keyword>
<dbReference type="Pfam" id="PF04479">
    <property type="entry name" value="RTA1"/>
    <property type="match status" value="1"/>
</dbReference>
<reference evidence="6" key="1">
    <citation type="submission" date="2023-06" db="EMBL/GenBank/DDBJ databases">
        <title>Multi-omics analyses reveal the molecular pathogenesis toolkit of Lasiodiplodia hormozganensis, a cross-kingdom pathogen.</title>
        <authorList>
            <person name="Felix C."/>
            <person name="Meneses R."/>
            <person name="Goncalves M.F.M."/>
            <person name="Tilleman L."/>
            <person name="Duarte A.S."/>
            <person name="Jorrin-Novo J.V."/>
            <person name="Van De Peer Y."/>
            <person name="Deforce D."/>
            <person name="Van Nieuwerburgh F."/>
            <person name="Esteves A.C."/>
            <person name="Alves A."/>
        </authorList>
    </citation>
    <scope>NUCLEOTIDE SEQUENCE</scope>
    <source>
        <strain evidence="6">CBS 339.90</strain>
    </source>
</reference>
<evidence type="ECO:0008006" key="8">
    <source>
        <dbReference type="Google" id="ProtNLM"/>
    </source>
</evidence>
<dbReference type="PANTHER" id="PTHR31465">
    <property type="entry name" value="PROTEIN RTA1-RELATED"/>
    <property type="match status" value="1"/>
</dbReference>
<evidence type="ECO:0000313" key="7">
    <source>
        <dbReference type="Proteomes" id="UP001175001"/>
    </source>
</evidence>
<feature type="transmembrane region" description="Helical" evidence="5">
    <location>
        <begin position="63"/>
        <end position="85"/>
    </location>
</feature>
<evidence type="ECO:0000256" key="2">
    <source>
        <dbReference type="ARBA" id="ARBA00022692"/>
    </source>
</evidence>
<evidence type="ECO:0000313" key="6">
    <source>
        <dbReference type="EMBL" id="KAK0637643.1"/>
    </source>
</evidence>
<sequence length="193" mass="21599">MYPILGHIIHETGGERLALVRASWRTKILLLGDILSGATQATGGVMISRANGSKAAMERGEQITAIGLMIQLGFFSLFLVLAIHYNLRIKNNLTDASWYVDWRTYLGIIYFAGGLIVIRTAFRLIEYLQGDEGELRSSEVYLYLFDAALILPAMAIFNFKHPSSLVVKGERLRPDNEDAMESNTYLLPERGTK</sequence>
<keyword evidence="3 5" id="KW-1133">Transmembrane helix</keyword>
<feature type="transmembrane region" description="Helical" evidence="5">
    <location>
        <begin position="105"/>
        <end position="128"/>
    </location>
</feature>
<comment type="subcellular location">
    <subcellularLocation>
        <location evidence="1">Membrane</location>
        <topology evidence="1">Multi-pass membrane protein</topology>
    </subcellularLocation>
</comment>
<name>A0AA40CHE4_9PEZI</name>
<dbReference type="AlphaFoldDB" id="A0AA40CHE4"/>